<dbReference type="InterPro" id="IPR001138">
    <property type="entry name" value="Zn2Cys6_DnaBD"/>
</dbReference>
<dbReference type="AlphaFoldDB" id="A0A194X036"/>
<dbReference type="CDD" id="cd00067">
    <property type="entry name" value="GAL4"/>
    <property type="match status" value="1"/>
</dbReference>
<dbReference type="RefSeq" id="XP_018067910.1">
    <property type="nucleotide sequence ID" value="XM_018220269.1"/>
</dbReference>
<dbReference type="Pfam" id="PF00172">
    <property type="entry name" value="Zn_clus"/>
    <property type="match status" value="1"/>
</dbReference>
<dbReference type="OrthoDB" id="5303703at2759"/>
<feature type="region of interest" description="Disordered" evidence="2">
    <location>
        <begin position="756"/>
        <end position="830"/>
    </location>
</feature>
<feature type="compositionally biased region" description="Basic and acidic residues" evidence="2">
    <location>
        <begin position="800"/>
        <end position="810"/>
    </location>
</feature>
<feature type="compositionally biased region" description="Basic and acidic residues" evidence="2">
    <location>
        <begin position="818"/>
        <end position="829"/>
    </location>
</feature>
<evidence type="ECO:0000313" key="4">
    <source>
        <dbReference type="EMBL" id="KUJ13555.1"/>
    </source>
</evidence>
<dbReference type="InterPro" id="IPR036864">
    <property type="entry name" value="Zn2-C6_fun-type_DNA-bd_sf"/>
</dbReference>
<dbReference type="GO" id="GO:0000981">
    <property type="term" value="F:DNA-binding transcription factor activity, RNA polymerase II-specific"/>
    <property type="evidence" value="ECO:0007669"/>
    <property type="project" value="InterPro"/>
</dbReference>
<protein>
    <recommendedName>
        <fullName evidence="3">Zn(2)-C6 fungal-type domain-containing protein</fullName>
    </recommendedName>
</protein>
<feature type="region of interest" description="Disordered" evidence="2">
    <location>
        <begin position="165"/>
        <end position="198"/>
    </location>
</feature>
<dbReference type="PROSITE" id="PS00463">
    <property type="entry name" value="ZN2_CY6_FUNGAL_1"/>
    <property type="match status" value="1"/>
</dbReference>
<feature type="region of interest" description="Disordered" evidence="2">
    <location>
        <begin position="1"/>
        <end position="36"/>
    </location>
</feature>
<keyword evidence="5" id="KW-1185">Reference proteome</keyword>
<keyword evidence="1" id="KW-0539">Nucleus</keyword>
<name>A0A194X036_MOLSC</name>
<dbReference type="Proteomes" id="UP000070700">
    <property type="component" value="Unassembled WGS sequence"/>
</dbReference>
<proteinExistence type="predicted"/>
<dbReference type="KEGG" id="psco:LY89DRAFT_737531"/>
<evidence type="ECO:0000256" key="1">
    <source>
        <dbReference type="ARBA" id="ARBA00023242"/>
    </source>
</evidence>
<dbReference type="GO" id="GO:0008270">
    <property type="term" value="F:zinc ion binding"/>
    <property type="evidence" value="ECO:0007669"/>
    <property type="project" value="InterPro"/>
</dbReference>
<feature type="compositionally biased region" description="Basic and acidic residues" evidence="2">
    <location>
        <begin position="776"/>
        <end position="785"/>
    </location>
</feature>
<reference evidence="4 5" key="1">
    <citation type="submission" date="2015-10" db="EMBL/GenBank/DDBJ databases">
        <title>Full genome of DAOMC 229536 Phialocephala scopiformis, a fungal endophyte of spruce producing the potent anti-insectan compound rugulosin.</title>
        <authorList>
            <consortium name="DOE Joint Genome Institute"/>
            <person name="Walker A.K."/>
            <person name="Frasz S.L."/>
            <person name="Seifert K.A."/>
            <person name="Miller J.D."/>
            <person name="Mondo S.J."/>
            <person name="Labutti K."/>
            <person name="Lipzen A."/>
            <person name="Dockter R."/>
            <person name="Kennedy M."/>
            <person name="Grigoriev I.V."/>
            <person name="Spatafora J.W."/>
        </authorList>
    </citation>
    <scope>NUCLEOTIDE SEQUENCE [LARGE SCALE GENOMIC DNA]</scope>
    <source>
        <strain evidence="4 5">CBS 120377</strain>
    </source>
</reference>
<feature type="compositionally biased region" description="Basic residues" evidence="2">
    <location>
        <begin position="187"/>
        <end position="197"/>
    </location>
</feature>
<sequence length="866" mass="96127">MDEQASPRPDIPLVPSDDEDEREPSPTPALGAARYAPEDEFFAQGYGSSEWLQKQRDLRKLKEFIDSHRRAASHKARFNPTGSGSAYIDQDESGTYDPSGKRRHLTPSPEPSSAPKVKRVKVDQFDEDGNLIVRKRSMVGYRSLVTFHFTEANSLEYLRSIKDGNESEHADGEDSEDGSGYGASFPKKSRRTVKKPQRWGISTRDDGLTLDDLTAGHPQRRGCKACFLSGNDACSLLEDPHTYPCEACDDCEGDCELIIPPKFKKACERCKALRMECSYDIDAGRYQNSCQACADDELPCCAGPRDEDTLSRRMNDVLSRSKEEREYFTNLRKGRLAAKDRKYVSCNQCRYKKVRCSLVGKKALGPCSYCKKLDQHCEFTSIREYTELPASLRALAPNLILREKNIRNRETTPEGFTSRDQAGEPHTPNTNTRTLAGEIEKRYTSRQKRKQDKKLTSSSTRKGKGKERSCDVVVESPKLVGITAGIRHIHMKTSFCHPITFNYQPPPEFSPFELQTGEKSTTISPPKDEVCHFCESPFFGQAGLTDKFGGPKNVEGFYWPDGSGFEEISGGYSELGLMPTKMCGACTTSRIEIMTCFKHQVVPLTVADTPLLDPQVVNKAAQASFARDFAPGKLLKEAKWCSICPSLADFKCCQEQIGFNGDGEEVTVKGCGLYLCEDCEVLMGKAFTGLCLPLPPSAFHFNSMITGGVTRNPEIIATVIGIIESQSYRFQTGVRADASFLTNEGELMARLQQNFGQKDVEDSTDVRPDAFTGQEPKNKYGHDDEHGDSDDVGPPAKKFKGPDLKGKGKDWSAFAPEMRPKGWDETRGDYDDDLATAIWNSLAAGGHKESGKSGSSTIIDLTEDDD</sequence>
<dbReference type="InParanoid" id="A0A194X036"/>
<feature type="region of interest" description="Disordered" evidence="2">
    <location>
        <begin position="843"/>
        <end position="866"/>
    </location>
</feature>
<organism evidence="4 5">
    <name type="scientific">Mollisia scopiformis</name>
    <name type="common">Conifer needle endophyte fungus</name>
    <name type="synonym">Phialocephala scopiformis</name>
    <dbReference type="NCBI Taxonomy" id="149040"/>
    <lineage>
        <taxon>Eukaryota</taxon>
        <taxon>Fungi</taxon>
        <taxon>Dikarya</taxon>
        <taxon>Ascomycota</taxon>
        <taxon>Pezizomycotina</taxon>
        <taxon>Leotiomycetes</taxon>
        <taxon>Helotiales</taxon>
        <taxon>Mollisiaceae</taxon>
        <taxon>Mollisia</taxon>
    </lineage>
</organism>
<evidence type="ECO:0000256" key="2">
    <source>
        <dbReference type="SAM" id="MobiDB-lite"/>
    </source>
</evidence>
<dbReference type="PROSITE" id="PS50048">
    <property type="entry name" value="ZN2_CY6_FUNGAL_2"/>
    <property type="match status" value="1"/>
</dbReference>
<feature type="domain" description="Zn(2)-C6 fungal-type" evidence="3">
    <location>
        <begin position="345"/>
        <end position="379"/>
    </location>
</feature>
<accession>A0A194X036</accession>
<dbReference type="GeneID" id="28829995"/>
<feature type="region of interest" description="Disordered" evidence="2">
    <location>
        <begin position="405"/>
        <end position="469"/>
    </location>
</feature>
<evidence type="ECO:0000259" key="3">
    <source>
        <dbReference type="PROSITE" id="PS50048"/>
    </source>
</evidence>
<dbReference type="SUPFAM" id="SSF57701">
    <property type="entry name" value="Zn2/Cys6 DNA-binding domain"/>
    <property type="match status" value="1"/>
</dbReference>
<evidence type="ECO:0000313" key="5">
    <source>
        <dbReference type="Proteomes" id="UP000070700"/>
    </source>
</evidence>
<dbReference type="Gene3D" id="4.10.240.10">
    <property type="entry name" value="Zn(2)-C6 fungal-type DNA-binding domain"/>
    <property type="match status" value="1"/>
</dbReference>
<feature type="compositionally biased region" description="Basic and acidic residues" evidence="2">
    <location>
        <begin position="758"/>
        <end position="768"/>
    </location>
</feature>
<dbReference type="EMBL" id="KQ947422">
    <property type="protein sequence ID" value="KUJ13555.1"/>
    <property type="molecule type" value="Genomic_DNA"/>
</dbReference>
<feature type="region of interest" description="Disordered" evidence="2">
    <location>
        <begin position="70"/>
        <end position="117"/>
    </location>
</feature>
<gene>
    <name evidence="4" type="ORF">LY89DRAFT_737531</name>
</gene>